<evidence type="ECO:0000256" key="2">
    <source>
        <dbReference type="PROSITE-ProRule" id="PRU00117"/>
    </source>
</evidence>
<reference evidence="5" key="1">
    <citation type="submission" date="2021-01" db="EMBL/GenBank/DDBJ databases">
        <authorList>
            <person name="Corre E."/>
            <person name="Pelletier E."/>
            <person name="Niang G."/>
            <person name="Scheremetjew M."/>
            <person name="Finn R."/>
            <person name="Kale V."/>
            <person name="Holt S."/>
            <person name="Cochrane G."/>
            <person name="Meng A."/>
            <person name="Brown T."/>
            <person name="Cohen L."/>
        </authorList>
    </citation>
    <scope>NUCLEOTIDE SEQUENCE</scope>
    <source>
        <strain evidence="5">CCMP494</strain>
    </source>
</reference>
<dbReference type="InterPro" id="IPR036020">
    <property type="entry name" value="WW_dom_sf"/>
</dbReference>
<organism evidence="5">
    <name type="scientific">Micromonas pusilla</name>
    <name type="common">Picoplanktonic green alga</name>
    <name type="synonym">Chromulina pusilla</name>
    <dbReference type="NCBI Taxonomy" id="38833"/>
    <lineage>
        <taxon>Eukaryota</taxon>
        <taxon>Viridiplantae</taxon>
        <taxon>Chlorophyta</taxon>
        <taxon>Mamiellophyceae</taxon>
        <taxon>Mamiellales</taxon>
        <taxon>Mamiellaceae</taxon>
        <taxon>Micromonas</taxon>
    </lineage>
</organism>
<dbReference type="PROSITE" id="PS01159">
    <property type="entry name" value="WW_DOMAIN_1"/>
    <property type="match status" value="1"/>
</dbReference>
<dbReference type="InterPro" id="IPR004087">
    <property type="entry name" value="KH_dom"/>
</dbReference>
<feature type="domain" description="WW" evidence="3">
    <location>
        <begin position="253"/>
        <end position="286"/>
    </location>
</feature>
<dbReference type="SMART" id="SM00456">
    <property type="entry name" value="WW"/>
    <property type="match status" value="1"/>
</dbReference>
<dbReference type="Pfam" id="PF00013">
    <property type="entry name" value="KH_1"/>
    <property type="match status" value="2"/>
</dbReference>
<dbReference type="InterPro" id="IPR001202">
    <property type="entry name" value="WW_dom"/>
</dbReference>
<evidence type="ECO:0000259" key="3">
    <source>
        <dbReference type="PROSITE" id="PS50020"/>
    </source>
</evidence>
<dbReference type="Gene3D" id="2.20.70.10">
    <property type="match status" value="1"/>
</dbReference>
<gene>
    <name evidence="4" type="ORF">MSP1404_LOCUS9812</name>
    <name evidence="5" type="ORF">MSP1404_LOCUS9813</name>
</gene>
<dbReference type="InterPro" id="IPR036612">
    <property type="entry name" value="KH_dom_type_1_sf"/>
</dbReference>
<dbReference type="InterPro" id="IPR004088">
    <property type="entry name" value="KH_dom_type_1"/>
</dbReference>
<keyword evidence="1" id="KW-0677">Repeat</keyword>
<dbReference type="Gene3D" id="3.30.1370.10">
    <property type="entry name" value="K Homology domain, type 1"/>
    <property type="match status" value="2"/>
</dbReference>
<name>A0A6U2E1R5_MICPS</name>
<dbReference type="PROSITE" id="PS50020">
    <property type="entry name" value="WW_DOMAIN_2"/>
    <property type="match status" value="1"/>
</dbReference>
<protein>
    <recommendedName>
        <fullName evidence="3">WW domain-containing protein</fullName>
    </recommendedName>
</protein>
<dbReference type="Pfam" id="PF00397">
    <property type="entry name" value="WW"/>
    <property type="match status" value="1"/>
</dbReference>
<dbReference type="EMBL" id="HBEV01012611">
    <property type="protein sequence ID" value="CAD8592408.1"/>
    <property type="molecule type" value="Transcribed_RNA"/>
</dbReference>
<dbReference type="AlphaFoldDB" id="A0A6U2E1R5"/>
<dbReference type="SMART" id="SM00322">
    <property type="entry name" value="KH"/>
    <property type="match status" value="2"/>
</dbReference>
<proteinExistence type="predicted"/>
<dbReference type="PROSITE" id="PS50084">
    <property type="entry name" value="KH_TYPE_1"/>
    <property type="match status" value="2"/>
</dbReference>
<dbReference type="SUPFAM" id="SSF54791">
    <property type="entry name" value="Eukaryotic type KH-domain (KH-domain type I)"/>
    <property type="match status" value="2"/>
</dbReference>
<evidence type="ECO:0000313" key="5">
    <source>
        <dbReference type="EMBL" id="CAD8592409.1"/>
    </source>
</evidence>
<dbReference type="CDD" id="cd00201">
    <property type="entry name" value="WW"/>
    <property type="match status" value="1"/>
</dbReference>
<dbReference type="EMBL" id="HBEV01012612">
    <property type="protein sequence ID" value="CAD8592409.1"/>
    <property type="molecule type" value="Transcribed_RNA"/>
</dbReference>
<dbReference type="SUPFAM" id="SSF51045">
    <property type="entry name" value="WW domain"/>
    <property type="match status" value="1"/>
</dbReference>
<evidence type="ECO:0000313" key="4">
    <source>
        <dbReference type="EMBL" id="CAD8592408.1"/>
    </source>
</evidence>
<dbReference type="PANTHER" id="PTHR10288">
    <property type="entry name" value="KH DOMAIN CONTAINING RNA BINDING PROTEIN"/>
    <property type="match status" value="1"/>
</dbReference>
<dbReference type="GO" id="GO:0003723">
    <property type="term" value="F:RNA binding"/>
    <property type="evidence" value="ECO:0007669"/>
    <property type="project" value="UniProtKB-UniRule"/>
</dbReference>
<dbReference type="CDD" id="cd00105">
    <property type="entry name" value="KH-I"/>
    <property type="match status" value="2"/>
</dbReference>
<evidence type="ECO:0000256" key="1">
    <source>
        <dbReference type="ARBA" id="ARBA00022737"/>
    </source>
</evidence>
<sequence>MAPPAPIVQAAPAPVEAVVKEIDCPTNMVGRVIGKGGETIKGMMAQSGAHIAMNQALEGDVKKVVITGAAPCVAVAEALVTRLLSHPPGVAVIDPAILGPGQESRVVECPKTMVGRIIGKGGETIKGLQAHSGARVQVDQTVGDPCHIVIAGAPPSVAYASEAVAAIIAGGPTQQYAVPAMAGGAGYGGYGGYGAAYAYGGYPQAAAAYAGYYPGYAGYPYGAMGGYDPAAATAAAQQTAAATAQQAGTQQAGATAGDWRAVDDGNGKTYYYNGKTGVSQWEKPPGL</sequence>
<keyword evidence="2" id="KW-0694">RNA-binding</keyword>
<accession>A0A6U2E1R5</accession>